<keyword evidence="2" id="KW-0472">Membrane</keyword>
<accession>A0A431TM33</accession>
<keyword evidence="4" id="KW-0482">Metalloprotease</keyword>
<dbReference type="Pfam" id="PF02517">
    <property type="entry name" value="Rce1-like"/>
    <property type="match status" value="1"/>
</dbReference>
<dbReference type="AlphaFoldDB" id="A0A431TM33"/>
<feature type="transmembrane region" description="Helical" evidence="2">
    <location>
        <begin position="66"/>
        <end position="86"/>
    </location>
</feature>
<dbReference type="GO" id="GO:0004175">
    <property type="term" value="F:endopeptidase activity"/>
    <property type="evidence" value="ECO:0007669"/>
    <property type="project" value="UniProtKB-ARBA"/>
</dbReference>
<dbReference type="GO" id="GO:0080120">
    <property type="term" value="P:CAAX-box protein maturation"/>
    <property type="evidence" value="ECO:0007669"/>
    <property type="project" value="UniProtKB-ARBA"/>
</dbReference>
<comment type="caution">
    <text evidence="4">The sequence shown here is derived from an EMBL/GenBank/DDBJ whole genome shotgun (WGS) entry which is preliminary data.</text>
</comment>
<dbReference type="OrthoDB" id="4453618at2"/>
<gene>
    <name evidence="4" type="ORF">EJP69_09860</name>
</gene>
<feature type="transmembrane region" description="Helical" evidence="2">
    <location>
        <begin position="106"/>
        <end position="126"/>
    </location>
</feature>
<dbReference type="InterPro" id="IPR003675">
    <property type="entry name" value="Rce1/LyrA-like_dom"/>
</dbReference>
<feature type="transmembrane region" description="Helical" evidence="2">
    <location>
        <begin position="174"/>
        <end position="194"/>
    </location>
</feature>
<keyword evidence="4" id="KW-0645">Protease</keyword>
<feature type="region of interest" description="Disordered" evidence="1">
    <location>
        <begin position="1"/>
        <end position="28"/>
    </location>
</feature>
<protein>
    <submittedName>
        <fullName evidence="4">CPBP family intramembrane metalloprotease</fullName>
    </submittedName>
</protein>
<dbReference type="GO" id="GO:0006508">
    <property type="term" value="P:proteolysis"/>
    <property type="evidence" value="ECO:0007669"/>
    <property type="project" value="UniProtKB-KW"/>
</dbReference>
<dbReference type="GO" id="GO:0008237">
    <property type="term" value="F:metallopeptidase activity"/>
    <property type="evidence" value="ECO:0007669"/>
    <property type="project" value="UniProtKB-KW"/>
</dbReference>
<evidence type="ECO:0000256" key="2">
    <source>
        <dbReference type="SAM" id="Phobius"/>
    </source>
</evidence>
<keyword evidence="5" id="KW-1185">Reference proteome</keyword>
<feature type="transmembrane region" description="Helical" evidence="2">
    <location>
        <begin position="35"/>
        <end position="54"/>
    </location>
</feature>
<feature type="domain" description="CAAX prenyl protease 2/Lysostaphin resistance protein A-like" evidence="3">
    <location>
        <begin position="145"/>
        <end position="232"/>
    </location>
</feature>
<keyword evidence="2" id="KW-1133">Transmembrane helix</keyword>
<sequence>MPAGAACQPACARSPPHPTRMKQPSSPPTATPLEALGIVALCFGWFIIGSLWSVSAGFRNASFNDASLFGIVAFELFVGPIALLILRSRGYAVRDLLPLPSLKGCGAGALLYLAALLACVIVLSPLADNTATQPIERMMETARPSMAMVLALSVVNGLYEEVFLLGYLQKGLRHHGASFALGVSVLVRVLYHLYQGPHGALSLVVVGIVFGLFYLRTGWLWPVVFAHMLADTIPFL</sequence>
<feature type="transmembrane region" description="Helical" evidence="2">
    <location>
        <begin position="201"/>
        <end position="221"/>
    </location>
</feature>
<keyword evidence="2" id="KW-0812">Transmembrane</keyword>
<name>A0A431TM33_9BURK</name>
<evidence type="ECO:0000313" key="4">
    <source>
        <dbReference type="EMBL" id="RTQ34709.1"/>
    </source>
</evidence>
<feature type="transmembrane region" description="Helical" evidence="2">
    <location>
        <begin position="147"/>
        <end position="168"/>
    </location>
</feature>
<dbReference type="Proteomes" id="UP000267418">
    <property type="component" value="Unassembled WGS sequence"/>
</dbReference>
<keyword evidence="4" id="KW-0378">Hydrolase</keyword>
<evidence type="ECO:0000256" key="1">
    <source>
        <dbReference type="SAM" id="MobiDB-lite"/>
    </source>
</evidence>
<dbReference type="EMBL" id="RXOE01000002">
    <property type="protein sequence ID" value="RTQ34709.1"/>
    <property type="molecule type" value="Genomic_DNA"/>
</dbReference>
<evidence type="ECO:0000313" key="5">
    <source>
        <dbReference type="Proteomes" id="UP000267418"/>
    </source>
</evidence>
<reference evidence="4 5" key="1">
    <citation type="submission" date="2018-12" db="EMBL/GenBank/DDBJ databases">
        <title>The genome of Variovorax gossypii DSM 100435.</title>
        <authorList>
            <person name="Gao J."/>
            <person name="Sun J."/>
        </authorList>
    </citation>
    <scope>NUCLEOTIDE SEQUENCE [LARGE SCALE GENOMIC DNA]</scope>
    <source>
        <strain evidence="4 5">DSM 100435</strain>
    </source>
</reference>
<evidence type="ECO:0000259" key="3">
    <source>
        <dbReference type="Pfam" id="PF02517"/>
    </source>
</evidence>
<organism evidence="4 5">
    <name type="scientific">Variovorax gossypii</name>
    <dbReference type="NCBI Taxonomy" id="1679495"/>
    <lineage>
        <taxon>Bacteria</taxon>
        <taxon>Pseudomonadati</taxon>
        <taxon>Pseudomonadota</taxon>
        <taxon>Betaproteobacteria</taxon>
        <taxon>Burkholderiales</taxon>
        <taxon>Comamonadaceae</taxon>
        <taxon>Variovorax</taxon>
    </lineage>
</organism>
<proteinExistence type="predicted"/>